<sequence>IVFRAQFCPLRSAVIAIVHCNSLSESHALLLWNKTIAHIFKNTGF</sequence>
<dbReference type="Proteomes" id="UP000708208">
    <property type="component" value="Unassembled WGS sequence"/>
</dbReference>
<evidence type="ECO:0000313" key="1">
    <source>
        <dbReference type="EMBL" id="CAG7817709.1"/>
    </source>
</evidence>
<reference evidence="1" key="1">
    <citation type="submission" date="2021-06" db="EMBL/GenBank/DDBJ databases">
        <authorList>
            <person name="Hodson N. C."/>
            <person name="Mongue J. A."/>
            <person name="Jaron S. K."/>
        </authorList>
    </citation>
    <scope>NUCLEOTIDE SEQUENCE</scope>
</reference>
<dbReference type="EMBL" id="CAJVCH010401447">
    <property type="protein sequence ID" value="CAG7817709.1"/>
    <property type="molecule type" value="Genomic_DNA"/>
</dbReference>
<proteinExistence type="predicted"/>
<organism evidence="1 2">
    <name type="scientific">Allacma fusca</name>
    <dbReference type="NCBI Taxonomy" id="39272"/>
    <lineage>
        <taxon>Eukaryota</taxon>
        <taxon>Metazoa</taxon>
        <taxon>Ecdysozoa</taxon>
        <taxon>Arthropoda</taxon>
        <taxon>Hexapoda</taxon>
        <taxon>Collembola</taxon>
        <taxon>Symphypleona</taxon>
        <taxon>Sminthuridae</taxon>
        <taxon>Allacma</taxon>
    </lineage>
</organism>
<gene>
    <name evidence="1" type="ORF">AFUS01_LOCUS28258</name>
</gene>
<keyword evidence="2" id="KW-1185">Reference proteome</keyword>
<name>A0A8J2PL47_9HEXA</name>
<dbReference type="AlphaFoldDB" id="A0A8J2PL47"/>
<accession>A0A8J2PL47</accession>
<comment type="caution">
    <text evidence="1">The sequence shown here is derived from an EMBL/GenBank/DDBJ whole genome shotgun (WGS) entry which is preliminary data.</text>
</comment>
<protein>
    <submittedName>
        <fullName evidence="1">Uncharacterized protein</fullName>
    </submittedName>
</protein>
<feature type="non-terminal residue" evidence="1">
    <location>
        <position position="1"/>
    </location>
</feature>
<evidence type="ECO:0000313" key="2">
    <source>
        <dbReference type="Proteomes" id="UP000708208"/>
    </source>
</evidence>